<dbReference type="Proteomes" id="UP000183832">
    <property type="component" value="Unassembled WGS sequence"/>
</dbReference>
<sequence>MKIYEHTKKADVWEEKRMNVVNLHSRRRKKKQNLWENVSVKLKRFLEHGWVVLNEGKRKSCAGVGRLRLRMVMS</sequence>
<name>A0A1J1IC04_9DIPT</name>
<organism evidence="1 2">
    <name type="scientific">Clunio marinus</name>
    <dbReference type="NCBI Taxonomy" id="568069"/>
    <lineage>
        <taxon>Eukaryota</taxon>
        <taxon>Metazoa</taxon>
        <taxon>Ecdysozoa</taxon>
        <taxon>Arthropoda</taxon>
        <taxon>Hexapoda</taxon>
        <taxon>Insecta</taxon>
        <taxon>Pterygota</taxon>
        <taxon>Neoptera</taxon>
        <taxon>Endopterygota</taxon>
        <taxon>Diptera</taxon>
        <taxon>Nematocera</taxon>
        <taxon>Chironomoidea</taxon>
        <taxon>Chironomidae</taxon>
        <taxon>Clunio</taxon>
    </lineage>
</organism>
<evidence type="ECO:0000313" key="2">
    <source>
        <dbReference type="Proteomes" id="UP000183832"/>
    </source>
</evidence>
<protein>
    <submittedName>
        <fullName evidence="1">CLUMA_CG010504, isoform A</fullName>
    </submittedName>
</protein>
<gene>
    <name evidence="1" type="ORF">CLUMA_CG010504</name>
</gene>
<dbReference type="EMBL" id="CVRI01000046">
    <property type="protein sequence ID" value="CRK97092.1"/>
    <property type="molecule type" value="Genomic_DNA"/>
</dbReference>
<reference evidence="1 2" key="1">
    <citation type="submission" date="2015-04" db="EMBL/GenBank/DDBJ databases">
        <authorList>
            <person name="Syromyatnikov M.Y."/>
            <person name="Popov V.N."/>
        </authorList>
    </citation>
    <scope>NUCLEOTIDE SEQUENCE [LARGE SCALE GENOMIC DNA]</scope>
</reference>
<keyword evidence="2" id="KW-1185">Reference proteome</keyword>
<dbReference type="AlphaFoldDB" id="A0A1J1IC04"/>
<evidence type="ECO:0000313" key="1">
    <source>
        <dbReference type="EMBL" id="CRK97092.1"/>
    </source>
</evidence>
<proteinExistence type="predicted"/>
<accession>A0A1J1IC04</accession>